<dbReference type="Gene3D" id="1.25.10.10">
    <property type="entry name" value="Leucine-rich Repeat Variant"/>
    <property type="match status" value="1"/>
</dbReference>
<dbReference type="GO" id="GO:0005912">
    <property type="term" value="C:adherens junction"/>
    <property type="evidence" value="ECO:0007669"/>
    <property type="project" value="TreeGrafter"/>
</dbReference>
<dbReference type="InterPro" id="IPR028435">
    <property type="entry name" value="Plakophilin/d_Catenin"/>
</dbReference>
<dbReference type="InterPro" id="IPR016024">
    <property type="entry name" value="ARM-type_fold"/>
</dbReference>
<dbReference type="GO" id="GO:0005634">
    <property type="term" value="C:nucleus"/>
    <property type="evidence" value="ECO:0007669"/>
    <property type="project" value="TreeGrafter"/>
</dbReference>
<dbReference type="SUPFAM" id="SSF48371">
    <property type="entry name" value="ARM repeat"/>
    <property type="match status" value="1"/>
</dbReference>
<name>A0A485NQW4_LYNPA</name>
<dbReference type="InterPro" id="IPR011989">
    <property type="entry name" value="ARM-like"/>
</dbReference>
<dbReference type="PANTHER" id="PTHR10372">
    <property type="entry name" value="PLAKOPHILLIN-RELATED"/>
    <property type="match status" value="1"/>
</dbReference>
<evidence type="ECO:0000313" key="3">
    <source>
        <dbReference type="Proteomes" id="UP000386466"/>
    </source>
</evidence>
<sequence>MPWHPSVLKPYLNLLAESSSPAALEGSARSLQKPSAGNWEFAAYIRADFRKEEGLSILIELFENGYGKVVFSLATSQRNMALDVHNKELTGKYAMRDQVNRFPGRTGPSVLSDETTVAICCALRKVTGKNMKNAKALADSGRIEKLTNMTKGRGDRSSPKVMKAAAQVLNTSWQFRDLQSIYRKDGWNQNHFITPVSTLGQGRFKSHPSSNTTNQHSGSINSCIIVKTTPTERTLMHTDCVCCLLIAIKILILVTELTSQLY</sequence>
<dbReference type="Proteomes" id="UP000386466">
    <property type="component" value="Unassembled WGS sequence"/>
</dbReference>
<evidence type="ECO:0000313" key="2">
    <source>
        <dbReference type="EMBL" id="VFV34588.1"/>
    </source>
</evidence>
<gene>
    <name evidence="2" type="ORF">LYPA_23C017914</name>
</gene>
<protein>
    <submittedName>
        <fullName evidence="2">Plakophilin-4 isoform 2</fullName>
    </submittedName>
</protein>
<reference evidence="2 3" key="1">
    <citation type="submission" date="2019-01" db="EMBL/GenBank/DDBJ databases">
        <authorList>
            <person name="Alioto T."/>
            <person name="Alioto T."/>
        </authorList>
    </citation>
    <scope>NUCLEOTIDE SEQUENCE [LARGE SCALE GENOMIC DNA]</scope>
</reference>
<evidence type="ECO:0000256" key="1">
    <source>
        <dbReference type="ARBA" id="ARBA00022737"/>
    </source>
</evidence>
<dbReference type="GO" id="GO:0005737">
    <property type="term" value="C:cytoplasm"/>
    <property type="evidence" value="ECO:0007669"/>
    <property type="project" value="TreeGrafter"/>
</dbReference>
<dbReference type="GO" id="GO:0098609">
    <property type="term" value="P:cell-cell adhesion"/>
    <property type="evidence" value="ECO:0007669"/>
    <property type="project" value="InterPro"/>
</dbReference>
<keyword evidence="1" id="KW-0677">Repeat</keyword>
<dbReference type="GO" id="GO:0005886">
    <property type="term" value="C:plasma membrane"/>
    <property type="evidence" value="ECO:0007669"/>
    <property type="project" value="TreeGrafter"/>
</dbReference>
<dbReference type="AlphaFoldDB" id="A0A485NQW4"/>
<keyword evidence="3" id="KW-1185">Reference proteome</keyword>
<dbReference type="PANTHER" id="PTHR10372:SF8">
    <property type="entry name" value="PLAKOPHILIN-4"/>
    <property type="match status" value="1"/>
</dbReference>
<dbReference type="EMBL" id="CAAGRJ010019877">
    <property type="protein sequence ID" value="VFV34588.1"/>
    <property type="molecule type" value="Genomic_DNA"/>
</dbReference>
<organism evidence="2 3">
    <name type="scientific">Lynx pardinus</name>
    <name type="common">Iberian lynx</name>
    <name type="synonym">Felis pardina</name>
    <dbReference type="NCBI Taxonomy" id="191816"/>
    <lineage>
        <taxon>Eukaryota</taxon>
        <taxon>Metazoa</taxon>
        <taxon>Chordata</taxon>
        <taxon>Craniata</taxon>
        <taxon>Vertebrata</taxon>
        <taxon>Euteleostomi</taxon>
        <taxon>Mammalia</taxon>
        <taxon>Eutheria</taxon>
        <taxon>Laurasiatheria</taxon>
        <taxon>Carnivora</taxon>
        <taxon>Feliformia</taxon>
        <taxon>Felidae</taxon>
        <taxon>Felinae</taxon>
        <taxon>Lynx</taxon>
    </lineage>
</organism>
<proteinExistence type="predicted"/>
<accession>A0A485NQW4</accession>